<organism evidence="5 6">
    <name type="scientific">Neorickettsia findlayensis</name>
    <dbReference type="NCBI Taxonomy" id="2686014"/>
    <lineage>
        <taxon>Bacteria</taxon>
        <taxon>Pseudomonadati</taxon>
        <taxon>Pseudomonadota</taxon>
        <taxon>Alphaproteobacteria</taxon>
        <taxon>Rickettsiales</taxon>
        <taxon>Anaplasmataceae</taxon>
        <taxon>Neorickettsia</taxon>
    </lineage>
</organism>
<reference evidence="5 6" key="2">
    <citation type="journal article" date="2020" name="MBio">
        <title>Isolation and Molecular Analysis of a Novel Neorickettsia Species That Causes Potomac Horse Fever.</title>
        <authorList>
            <person name="Teymournejad O."/>
            <person name="Lin M."/>
            <person name="Bekebrede H."/>
            <person name="Kamr A."/>
            <person name="Toribio R.E."/>
            <person name="Arroyo L.G."/>
            <person name="Baird J.D."/>
            <person name="Rikihisa Y."/>
        </authorList>
    </citation>
    <scope>NUCLEOTIDE SEQUENCE [LARGE SCALE GENOMIC DNA]</scope>
    <source>
        <strain evidence="5 6">Fin17</strain>
    </source>
</reference>
<evidence type="ECO:0000313" key="5">
    <source>
        <dbReference type="EMBL" id="QHD65484.1"/>
    </source>
</evidence>
<dbReference type="PANTHER" id="PTHR15680:SF9">
    <property type="entry name" value="LARGE RIBOSOMAL SUBUNIT PROTEIN BL19M"/>
    <property type="match status" value="1"/>
</dbReference>
<gene>
    <name evidence="5" type="primary">rplS</name>
    <name evidence="5" type="ORF">GP480_03645</name>
</gene>
<proteinExistence type="inferred from homology"/>
<evidence type="ECO:0000313" key="6">
    <source>
        <dbReference type="Proteomes" id="UP000464912"/>
    </source>
</evidence>
<keyword evidence="3 4" id="KW-0687">Ribonucleoprotein</keyword>
<keyword evidence="2 5" id="KW-0689">Ribosomal protein</keyword>
<evidence type="ECO:0000256" key="3">
    <source>
        <dbReference type="ARBA" id="ARBA00023274"/>
    </source>
</evidence>
<dbReference type="InterPro" id="IPR008991">
    <property type="entry name" value="Translation_prot_SH3-like_sf"/>
</dbReference>
<dbReference type="EMBL" id="CP047224">
    <property type="protein sequence ID" value="QHD65484.1"/>
    <property type="molecule type" value="Genomic_DNA"/>
</dbReference>
<dbReference type="PIRSF" id="PIRSF002191">
    <property type="entry name" value="Ribosomal_L19"/>
    <property type="match status" value="1"/>
</dbReference>
<dbReference type="InterPro" id="IPR001857">
    <property type="entry name" value="Ribosomal_bL19"/>
</dbReference>
<dbReference type="GO" id="GO:0003735">
    <property type="term" value="F:structural constituent of ribosome"/>
    <property type="evidence" value="ECO:0007669"/>
    <property type="project" value="InterPro"/>
</dbReference>
<dbReference type="InterPro" id="IPR038657">
    <property type="entry name" value="Ribosomal_bL19_sf"/>
</dbReference>
<dbReference type="GO" id="GO:0006412">
    <property type="term" value="P:translation"/>
    <property type="evidence" value="ECO:0007669"/>
    <property type="project" value="InterPro"/>
</dbReference>
<dbReference type="PRINTS" id="PR00061">
    <property type="entry name" value="RIBOSOMALL19"/>
</dbReference>
<name>A0A6P1GBE0_9RICK</name>
<comment type="similarity">
    <text evidence="1 4">Belongs to the bacterial ribosomal protein bL19 family.</text>
</comment>
<reference evidence="5 6" key="1">
    <citation type="journal article" date="2020" name="MBio">
        <title>Erratum for Teymournejad et al., 'Isolation and Molecular Analysis of a Novel Neorickettsia Species That Causes Potomac Horse Fever'.</title>
        <authorList>
            <person name="Teymournejad O."/>
            <person name="Lin M."/>
            <person name="Bekebrede H."/>
            <person name="Kamr A."/>
            <person name="Toribio R.E."/>
            <person name="Arroyo L.G."/>
            <person name="Baird J.D."/>
            <person name="Rikihisa Y."/>
        </authorList>
    </citation>
    <scope>NUCLEOTIDE SEQUENCE [LARGE SCALE GENOMIC DNA]</scope>
    <source>
        <strain evidence="5 6">Fin17</strain>
    </source>
</reference>
<evidence type="ECO:0000256" key="2">
    <source>
        <dbReference type="ARBA" id="ARBA00022980"/>
    </source>
</evidence>
<evidence type="ECO:0000256" key="1">
    <source>
        <dbReference type="ARBA" id="ARBA00005781"/>
    </source>
</evidence>
<dbReference type="Gene3D" id="2.30.30.790">
    <property type="match status" value="1"/>
</dbReference>
<evidence type="ECO:0000256" key="4">
    <source>
        <dbReference type="RuleBase" id="RU000559"/>
    </source>
</evidence>
<dbReference type="GO" id="GO:0022625">
    <property type="term" value="C:cytosolic large ribosomal subunit"/>
    <property type="evidence" value="ECO:0007669"/>
    <property type="project" value="TreeGrafter"/>
</dbReference>
<dbReference type="NCBIfam" id="TIGR01024">
    <property type="entry name" value="rplS_bact"/>
    <property type="match status" value="1"/>
</dbReference>
<protein>
    <recommendedName>
        <fullName evidence="4">50S ribosomal protein L19</fullName>
    </recommendedName>
</protein>
<dbReference type="SUPFAM" id="SSF50104">
    <property type="entry name" value="Translation proteins SH3-like domain"/>
    <property type="match status" value="1"/>
</dbReference>
<dbReference type="PANTHER" id="PTHR15680">
    <property type="entry name" value="RIBOSOMAL PROTEIN L19"/>
    <property type="match status" value="1"/>
</dbReference>
<dbReference type="AlphaFoldDB" id="A0A6P1GBE0"/>
<keyword evidence="6" id="KW-1185">Reference proteome</keyword>
<dbReference type="Pfam" id="PF01245">
    <property type="entry name" value="Ribosomal_L19"/>
    <property type="match status" value="1"/>
</dbReference>
<dbReference type="Proteomes" id="UP000464912">
    <property type="component" value="Chromosome"/>
</dbReference>
<dbReference type="KEGG" id="nef:GP480_03645"/>
<sequence>MGVLAKFNEAQREALSEGRNYPEFRAGYTMSVEFYVQGTSGRTQIFKGLCIGKSNKGVHSSFTLRKLSVHDVYVERTFRLYWPSIKSISVEREGKVRRAKLYYIRALTGKATRIKKEYRN</sequence>
<comment type="function">
    <text evidence="4">This protein is located at the 30S-50S ribosomal subunit interface and may play a role in the structure and function of the aminoacyl-tRNA binding site.</text>
</comment>
<accession>A0A6P1GBE0</accession>
<dbReference type="PROSITE" id="PS01015">
    <property type="entry name" value="RIBOSOMAL_L19"/>
    <property type="match status" value="1"/>
</dbReference>
<dbReference type="InterPro" id="IPR018257">
    <property type="entry name" value="Ribosomal_bL19_CS"/>
</dbReference>
<dbReference type="RefSeq" id="WP_160095924.1">
    <property type="nucleotide sequence ID" value="NZ_CP047224.1"/>
</dbReference>